<comment type="caution">
    <text evidence="1">The sequence shown here is derived from an EMBL/GenBank/DDBJ whole genome shotgun (WGS) entry which is preliminary data.</text>
</comment>
<dbReference type="EMBL" id="MU167330">
    <property type="protein sequence ID" value="KAG0143014.1"/>
    <property type="molecule type" value="Genomic_DNA"/>
</dbReference>
<dbReference type="Proteomes" id="UP000886653">
    <property type="component" value="Unassembled WGS sequence"/>
</dbReference>
<keyword evidence="2" id="KW-1185">Reference proteome</keyword>
<protein>
    <submittedName>
        <fullName evidence="1">Uncharacterized protein</fullName>
    </submittedName>
</protein>
<proteinExistence type="predicted"/>
<sequence>MSPQPSKPCLLNSTPQLYPQHPLQHPHNVHRPGAPFVTRAFLSWQLLPCLRS</sequence>
<dbReference type="AlphaFoldDB" id="A0A9P6NF56"/>
<evidence type="ECO:0000313" key="1">
    <source>
        <dbReference type="EMBL" id="KAG0143014.1"/>
    </source>
</evidence>
<reference evidence="1" key="1">
    <citation type="submission" date="2013-11" db="EMBL/GenBank/DDBJ databases">
        <title>Genome sequence of the fusiform rust pathogen reveals effectors for host alternation and coevolution with pine.</title>
        <authorList>
            <consortium name="DOE Joint Genome Institute"/>
            <person name="Smith K."/>
            <person name="Pendleton A."/>
            <person name="Kubisiak T."/>
            <person name="Anderson C."/>
            <person name="Salamov A."/>
            <person name="Aerts A."/>
            <person name="Riley R."/>
            <person name="Clum A."/>
            <person name="Lindquist E."/>
            <person name="Ence D."/>
            <person name="Campbell M."/>
            <person name="Kronenberg Z."/>
            <person name="Feau N."/>
            <person name="Dhillon B."/>
            <person name="Hamelin R."/>
            <person name="Burleigh J."/>
            <person name="Smith J."/>
            <person name="Yandell M."/>
            <person name="Nelson C."/>
            <person name="Grigoriev I."/>
            <person name="Davis J."/>
        </authorList>
    </citation>
    <scope>NUCLEOTIDE SEQUENCE</scope>
    <source>
        <strain evidence="1">G11</strain>
    </source>
</reference>
<accession>A0A9P6NF56</accession>
<name>A0A9P6NF56_9BASI</name>
<evidence type="ECO:0000313" key="2">
    <source>
        <dbReference type="Proteomes" id="UP000886653"/>
    </source>
</evidence>
<gene>
    <name evidence="1" type="ORF">CROQUDRAFT_96779</name>
</gene>
<organism evidence="1 2">
    <name type="scientific">Cronartium quercuum f. sp. fusiforme G11</name>
    <dbReference type="NCBI Taxonomy" id="708437"/>
    <lineage>
        <taxon>Eukaryota</taxon>
        <taxon>Fungi</taxon>
        <taxon>Dikarya</taxon>
        <taxon>Basidiomycota</taxon>
        <taxon>Pucciniomycotina</taxon>
        <taxon>Pucciniomycetes</taxon>
        <taxon>Pucciniales</taxon>
        <taxon>Coleosporiaceae</taxon>
        <taxon>Cronartium</taxon>
    </lineage>
</organism>